<dbReference type="EMBL" id="VTEH01000026">
    <property type="protein sequence ID" value="TYR72787.1"/>
    <property type="molecule type" value="Genomic_DNA"/>
</dbReference>
<accession>A0A5D4K5X4</accession>
<proteinExistence type="predicted"/>
<dbReference type="Pfam" id="PF08378">
    <property type="entry name" value="NERD"/>
    <property type="match status" value="1"/>
</dbReference>
<evidence type="ECO:0000313" key="3">
    <source>
        <dbReference type="Proteomes" id="UP000323317"/>
    </source>
</evidence>
<dbReference type="AlphaFoldDB" id="A0A5D4K5X4"/>
<feature type="domain" description="NERD" evidence="1">
    <location>
        <begin position="16"/>
        <end position="128"/>
    </location>
</feature>
<reference evidence="2 3" key="1">
    <citation type="submission" date="2019-08" db="EMBL/GenBank/DDBJ databases">
        <title>Bacillus genomes from the desert of Cuatro Cienegas, Coahuila.</title>
        <authorList>
            <person name="Olmedo-Alvarez G."/>
        </authorList>
    </citation>
    <scope>NUCLEOTIDE SEQUENCE [LARGE SCALE GENOMIC DNA]</scope>
    <source>
        <strain evidence="2 3">CH40_1T</strain>
    </source>
</reference>
<dbReference type="Proteomes" id="UP000323317">
    <property type="component" value="Unassembled WGS sequence"/>
</dbReference>
<sequence>MNFSESEESYYLYKEKGYEGEMNFDKWAVPLSVSEKMIFLNDVNLNQNNNHFQVDSFGFSSGTLHHFEVKNLEGDYSIDKGKWVSPLGNPVKNPLIQVDKTETLLNQLINNHSIPLTVKSHLILINPEFHLYNVPSNLPIVYPAQMNRFRNSLLHNSSKIRNADIRAAEKLLALNIGESNYSSVPKYRFDELRKGMVCPGCGEFYAEFKRVLCCGFCGGKEYSPDAILRSVEEFRFLFPDVKVTTKNIFDWCGVIKDERTIQRVLRANLQLIGNKRSSYYI</sequence>
<comment type="caution">
    <text evidence="2">The sequence shown here is derived from an EMBL/GenBank/DDBJ whole genome shotgun (WGS) entry which is preliminary data.</text>
</comment>
<evidence type="ECO:0000259" key="1">
    <source>
        <dbReference type="PROSITE" id="PS50965"/>
    </source>
</evidence>
<protein>
    <submittedName>
        <fullName evidence="2">NERD domain-containing protein</fullName>
    </submittedName>
</protein>
<dbReference type="RefSeq" id="WP_148948700.1">
    <property type="nucleotide sequence ID" value="NZ_VTEH01000026.1"/>
</dbReference>
<gene>
    <name evidence="2" type="ORF">FZC79_21390</name>
</gene>
<dbReference type="PROSITE" id="PS50965">
    <property type="entry name" value="NERD"/>
    <property type="match status" value="1"/>
</dbReference>
<dbReference type="InterPro" id="IPR011528">
    <property type="entry name" value="NERD"/>
</dbReference>
<evidence type="ECO:0000313" key="2">
    <source>
        <dbReference type="EMBL" id="TYR72787.1"/>
    </source>
</evidence>
<organism evidence="2 3">
    <name type="scientific">Rossellomorea vietnamensis</name>
    <dbReference type="NCBI Taxonomy" id="218284"/>
    <lineage>
        <taxon>Bacteria</taxon>
        <taxon>Bacillati</taxon>
        <taxon>Bacillota</taxon>
        <taxon>Bacilli</taxon>
        <taxon>Bacillales</taxon>
        <taxon>Bacillaceae</taxon>
        <taxon>Rossellomorea</taxon>
    </lineage>
</organism>
<name>A0A5D4K5X4_9BACI</name>